<comment type="subunit">
    <text evidence="5">Interacts with CHMP1A, CHMP1B, VPS4A and VTA1. Interacts with SPAST, STAMBP, and USP8. May interact with VPS37B. May associate with the ESCRT-I complex. Interacts with MITD1, in competition with VSP4. Interacts with SPART (via MIT domain); leading to the recruitment of SPART to midbodies. Interacts with SPAST.</text>
</comment>
<evidence type="ECO:0000256" key="2">
    <source>
        <dbReference type="ARBA" id="ARBA00014513"/>
    </source>
</evidence>
<evidence type="ECO:0000256" key="5">
    <source>
        <dbReference type="ARBA" id="ARBA00046920"/>
    </source>
</evidence>
<evidence type="ECO:0000256" key="1">
    <source>
        <dbReference type="ARBA" id="ARBA00005536"/>
    </source>
</evidence>
<protein>
    <recommendedName>
        <fullName evidence="2">IST1 homolog</fullName>
    </recommendedName>
    <alternativeName>
        <fullName evidence="3">Charged multivesicular body protein 8</fullName>
    </alternativeName>
</protein>
<dbReference type="InterPro" id="IPR005061">
    <property type="entry name" value="Ist1"/>
</dbReference>
<sequence>MFSSSSSVYSRLKTYLSLVSKRANILLKKRSEMSMKKRGSIAELIEKKKITHARINVEQIIREDYYCEVLEFLSMYCDLISTRLSILETKKELDPSLIKAVSTVLFLVPHIYGDITEMKKLKSFFTEKFGEKFVRSKQGNLDNEADKEVCQRIQMIEVSPKLIEKYLVQIAKSYSVDFEPDLSILENKVEQKKEDKKSIEDNTSEAGFKDIGFDLAGLSVQNVVEKEEAKSNSSQNGEPPSYNDATDKVNNLPNLPGEEPVDFEDLEARFNELRKMK</sequence>
<gene>
    <name evidence="7" type="primary">IST1</name>
</gene>
<dbReference type="Gene3D" id="1.20.1260.60">
    <property type="entry name" value="Vacuolar protein sorting-associated protein Ist1"/>
    <property type="match status" value="1"/>
</dbReference>
<comment type="similarity">
    <text evidence="1">Belongs to the IST1 family.</text>
</comment>
<dbReference type="EMBL" id="BT121838">
    <property type="protein sequence ID" value="ADD38768.1"/>
    <property type="molecule type" value="mRNA"/>
</dbReference>
<organism evidence="7">
    <name type="scientific">Lepeophtheirus salmonis</name>
    <name type="common">Salmon louse</name>
    <name type="synonym">Caligus salmonis</name>
    <dbReference type="NCBI Taxonomy" id="72036"/>
    <lineage>
        <taxon>Eukaryota</taxon>
        <taxon>Metazoa</taxon>
        <taxon>Ecdysozoa</taxon>
        <taxon>Arthropoda</taxon>
        <taxon>Crustacea</taxon>
        <taxon>Multicrustacea</taxon>
        <taxon>Hexanauplia</taxon>
        <taxon>Copepoda</taxon>
        <taxon>Siphonostomatoida</taxon>
        <taxon>Caligidae</taxon>
        <taxon>Lepeophtheirus</taxon>
    </lineage>
</organism>
<dbReference type="AlphaFoldDB" id="D3PJN2"/>
<evidence type="ECO:0000313" key="7">
    <source>
        <dbReference type="EMBL" id="ADD38768.1"/>
    </source>
</evidence>
<name>D3PJN2_LEPSM</name>
<proteinExistence type="evidence at transcript level"/>
<dbReference type="PANTHER" id="PTHR12161">
    <property type="entry name" value="IST1 FAMILY MEMBER"/>
    <property type="match status" value="1"/>
</dbReference>
<dbReference type="OrthoDB" id="29853at2759"/>
<reference evidence="7" key="1">
    <citation type="submission" date="2010-03" db="EMBL/GenBank/DDBJ databases">
        <title>Atlantic Lepeophtheirus salmonis ESTs and full-length cDNAs.</title>
        <authorList>
            <person name="Yasuike M."/>
            <person name="von Schalburg K."/>
            <person name="Cooper G."/>
            <person name="Leong J."/>
            <person name="Nilsen F."/>
            <person name="Jones S.R.M."/>
            <person name="Koop B.F."/>
        </authorList>
    </citation>
    <scope>NUCLEOTIDE SEQUENCE</scope>
    <source>
        <strain evidence="7">Atlantic form</strain>
        <tissue evidence="7">Mixed tissue</tissue>
    </source>
</reference>
<evidence type="ECO:0000256" key="4">
    <source>
        <dbReference type="ARBA" id="ARBA00046124"/>
    </source>
</evidence>
<comment type="function">
    <text evidence="4">ESCRT-III-like protein involved in cytokinesis, nuclear envelope reassembly and endosomal tubulation. Is required for efficient abscission during cytokinesis. Involved in recruiting VPS4A and/or VPS4B to the midbody of dividing cells. During late anaphase, involved in nuclear envelope reassembly and mitotic spindle disassembly together with the ESCRT-III complex: IST1 acts by mediating the recruitment of SPAST to the nuclear membrane, leading to microtubule severing. Recruited to the reforming nuclear envelope (NE) during anaphase by LEMD2. Regulates early endosomal tubulation together with the ESCRT-III complex by mediating the recruitment of SPAST.</text>
</comment>
<dbReference type="GO" id="GO:0015031">
    <property type="term" value="P:protein transport"/>
    <property type="evidence" value="ECO:0007669"/>
    <property type="project" value="InterPro"/>
</dbReference>
<dbReference type="Pfam" id="PF03398">
    <property type="entry name" value="Ist1"/>
    <property type="match status" value="1"/>
</dbReference>
<evidence type="ECO:0000256" key="3">
    <source>
        <dbReference type="ARBA" id="ARBA00032374"/>
    </source>
</evidence>
<dbReference type="PANTHER" id="PTHR12161:SF5">
    <property type="entry name" value="IST1 HOMOLOG"/>
    <property type="match status" value="1"/>
</dbReference>
<evidence type="ECO:0000256" key="6">
    <source>
        <dbReference type="SAM" id="MobiDB-lite"/>
    </source>
</evidence>
<accession>D3PJN2</accession>
<dbReference type="FunFam" id="1.20.1260.60:FF:000002">
    <property type="entry name" value="Vacuolar protein sorting-associated protein IST1"/>
    <property type="match status" value="1"/>
</dbReference>
<feature type="region of interest" description="Disordered" evidence="6">
    <location>
        <begin position="225"/>
        <end position="265"/>
    </location>
</feature>
<dbReference type="InterPro" id="IPR042277">
    <property type="entry name" value="IST1-like"/>
</dbReference>